<dbReference type="PROSITE" id="PS00737">
    <property type="entry name" value="THIOLASE_2"/>
    <property type="match status" value="1"/>
</dbReference>
<protein>
    <submittedName>
        <fullName evidence="6">3-ketoacyl- thiolase, mitochondrial</fullName>
    </submittedName>
</protein>
<dbReference type="InterPro" id="IPR020613">
    <property type="entry name" value="Thiolase_CS"/>
</dbReference>
<dbReference type="InterPro" id="IPR020616">
    <property type="entry name" value="Thiolase_N"/>
</dbReference>
<name>A0A6S7HA64_PARCT</name>
<proteinExistence type="inferred from homology"/>
<dbReference type="Gene3D" id="3.40.47.10">
    <property type="match status" value="1"/>
</dbReference>
<evidence type="ECO:0000256" key="3">
    <source>
        <dbReference type="ARBA" id="ARBA00022679"/>
    </source>
</evidence>
<dbReference type="OrthoDB" id="5404651at2759"/>
<gene>
    <name evidence="6" type="ORF">PACLA_8A050091</name>
</gene>
<sequence>MEDTLWSGLTDSYCKLPMGITAENLAEKYNLSREDCDRFALESQTRWANAQQSGAFEAEISPVKVKGRKGEEDFSIDEHPRVGTDMKSLAKLPPVFKKDGTVTAGNASGICDGAASLVLASEKAVREHGLTPLARLVSYFTSGVEPSIMGIGPVPAIKGALSRAGKTLDDMDLIEVNEAFAAQTLAVIKELDLNTDKTNVNGGAIALGHPLASSGARITTHLVHELRRTGGKLAVGSACIGGGQGMAVIVENMQ</sequence>
<dbReference type="PROSITE" id="PS00099">
    <property type="entry name" value="THIOLASE_3"/>
    <property type="match status" value="1"/>
</dbReference>
<dbReference type="PANTHER" id="PTHR18919">
    <property type="entry name" value="ACETYL-COA C-ACYLTRANSFERASE"/>
    <property type="match status" value="1"/>
</dbReference>
<dbReference type="InterPro" id="IPR016039">
    <property type="entry name" value="Thiolase-like"/>
</dbReference>
<dbReference type="GO" id="GO:0003985">
    <property type="term" value="F:acetyl-CoA C-acetyltransferase activity"/>
    <property type="evidence" value="ECO:0007669"/>
    <property type="project" value="TreeGrafter"/>
</dbReference>
<evidence type="ECO:0000256" key="1">
    <source>
        <dbReference type="ARBA" id="ARBA00005189"/>
    </source>
</evidence>
<dbReference type="Proteomes" id="UP001152795">
    <property type="component" value="Unassembled WGS sequence"/>
</dbReference>
<comment type="similarity">
    <text evidence="2 5">Belongs to the thiolase-like superfamily. Thiolase family.</text>
</comment>
<organism evidence="6 7">
    <name type="scientific">Paramuricea clavata</name>
    <name type="common">Red gorgonian</name>
    <name type="synonym">Violescent sea-whip</name>
    <dbReference type="NCBI Taxonomy" id="317549"/>
    <lineage>
        <taxon>Eukaryota</taxon>
        <taxon>Metazoa</taxon>
        <taxon>Cnidaria</taxon>
        <taxon>Anthozoa</taxon>
        <taxon>Octocorallia</taxon>
        <taxon>Malacalcyonacea</taxon>
        <taxon>Plexauridae</taxon>
        <taxon>Paramuricea</taxon>
    </lineage>
</organism>
<dbReference type="Pfam" id="PF00108">
    <property type="entry name" value="Thiolase_N"/>
    <property type="match status" value="1"/>
</dbReference>
<dbReference type="NCBIfam" id="TIGR01930">
    <property type="entry name" value="AcCoA-C-Actrans"/>
    <property type="match status" value="1"/>
</dbReference>
<evidence type="ECO:0000313" key="7">
    <source>
        <dbReference type="Proteomes" id="UP001152795"/>
    </source>
</evidence>
<dbReference type="InterPro" id="IPR020610">
    <property type="entry name" value="Thiolase_AS"/>
</dbReference>
<keyword evidence="7" id="KW-1185">Reference proteome</keyword>
<dbReference type="Pfam" id="PF02803">
    <property type="entry name" value="Thiolase_C"/>
    <property type="match status" value="1"/>
</dbReference>
<evidence type="ECO:0000256" key="5">
    <source>
        <dbReference type="RuleBase" id="RU003557"/>
    </source>
</evidence>
<keyword evidence="4 5" id="KW-0012">Acyltransferase</keyword>
<dbReference type="InterPro" id="IPR020617">
    <property type="entry name" value="Thiolase_C"/>
</dbReference>
<comment type="caution">
    <text evidence="6">The sequence shown here is derived from an EMBL/GenBank/DDBJ whole genome shotgun (WGS) entry which is preliminary data.</text>
</comment>
<dbReference type="GO" id="GO:0005739">
    <property type="term" value="C:mitochondrion"/>
    <property type="evidence" value="ECO:0007669"/>
    <property type="project" value="TreeGrafter"/>
</dbReference>
<keyword evidence="3 5" id="KW-0808">Transferase</keyword>
<dbReference type="PANTHER" id="PTHR18919:SF107">
    <property type="entry name" value="ACETYL-COA ACETYLTRANSFERASE, CYTOSOLIC"/>
    <property type="match status" value="1"/>
</dbReference>
<dbReference type="EMBL" id="CACRXK020004188">
    <property type="protein sequence ID" value="CAB4001824.1"/>
    <property type="molecule type" value="Genomic_DNA"/>
</dbReference>
<dbReference type="SUPFAM" id="SSF53901">
    <property type="entry name" value="Thiolase-like"/>
    <property type="match status" value="2"/>
</dbReference>
<evidence type="ECO:0000256" key="2">
    <source>
        <dbReference type="ARBA" id="ARBA00010982"/>
    </source>
</evidence>
<evidence type="ECO:0000313" key="6">
    <source>
        <dbReference type="EMBL" id="CAB4001824.1"/>
    </source>
</evidence>
<comment type="pathway">
    <text evidence="1">Lipid metabolism.</text>
</comment>
<reference evidence="6" key="1">
    <citation type="submission" date="2020-04" db="EMBL/GenBank/DDBJ databases">
        <authorList>
            <person name="Alioto T."/>
            <person name="Alioto T."/>
            <person name="Gomez Garrido J."/>
        </authorList>
    </citation>
    <scope>NUCLEOTIDE SEQUENCE</scope>
    <source>
        <strain evidence="6">A484AB</strain>
    </source>
</reference>
<dbReference type="GO" id="GO:0006635">
    <property type="term" value="P:fatty acid beta-oxidation"/>
    <property type="evidence" value="ECO:0007669"/>
    <property type="project" value="TreeGrafter"/>
</dbReference>
<dbReference type="CDD" id="cd00751">
    <property type="entry name" value="thiolase"/>
    <property type="match status" value="1"/>
</dbReference>
<accession>A0A6S7HA64</accession>
<dbReference type="InterPro" id="IPR002155">
    <property type="entry name" value="Thiolase"/>
</dbReference>
<evidence type="ECO:0000256" key="4">
    <source>
        <dbReference type="ARBA" id="ARBA00023315"/>
    </source>
</evidence>
<dbReference type="AlphaFoldDB" id="A0A6S7HA64"/>